<accession>A0ABP0TEB9</accession>
<sequence>MFMCGVQCMSRGFNWVFEGNKVKEVEIALPDTGRESRLVLAGMRCEEWMHTTDVWMHRTGNELMEFLVCLGIYMGLNGF</sequence>
<dbReference type="Proteomes" id="UP001497512">
    <property type="component" value="Chromosome 10"/>
</dbReference>
<reference evidence="1" key="1">
    <citation type="submission" date="2024-02" db="EMBL/GenBank/DDBJ databases">
        <authorList>
            <consortium name="ELIXIR-Norway"/>
            <consortium name="Elixir Norway"/>
        </authorList>
    </citation>
    <scope>NUCLEOTIDE SEQUENCE</scope>
</reference>
<evidence type="ECO:0000313" key="2">
    <source>
        <dbReference type="Proteomes" id="UP001497512"/>
    </source>
</evidence>
<organism evidence="1 2">
    <name type="scientific">Sphagnum troendelagicum</name>
    <dbReference type="NCBI Taxonomy" id="128251"/>
    <lineage>
        <taxon>Eukaryota</taxon>
        <taxon>Viridiplantae</taxon>
        <taxon>Streptophyta</taxon>
        <taxon>Embryophyta</taxon>
        <taxon>Bryophyta</taxon>
        <taxon>Sphagnophytina</taxon>
        <taxon>Sphagnopsida</taxon>
        <taxon>Sphagnales</taxon>
        <taxon>Sphagnaceae</taxon>
        <taxon>Sphagnum</taxon>
    </lineage>
</organism>
<keyword evidence="2" id="KW-1185">Reference proteome</keyword>
<evidence type="ECO:0000313" key="1">
    <source>
        <dbReference type="EMBL" id="CAK9194446.1"/>
    </source>
</evidence>
<protein>
    <submittedName>
        <fullName evidence="1">Uncharacterized protein</fullName>
    </submittedName>
</protein>
<name>A0ABP0TEB9_9BRYO</name>
<gene>
    <name evidence="1" type="ORF">CSSPTR1EN2_LOCUS2530</name>
</gene>
<proteinExistence type="predicted"/>
<dbReference type="EMBL" id="OZ019902">
    <property type="protein sequence ID" value="CAK9194446.1"/>
    <property type="molecule type" value="Genomic_DNA"/>
</dbReference>